<name>F5ZFY4_ALTNA</name>
<dbReference type="HOGENOM" id="CLU_938896_0_0_6"/>
<evidence type="ECO:0000313" key="2">
    <source>
        <dbReference type="Proteomes" id="UP000000683"/>
    </source>
</evidence>
<dbReference type="AlphaFoldDB" id="F5ZFY4"/>
<keyword evidence="2" id="KW-1185">Reference proteome</keyword>
<dbReference type="KEGG" id="alt:ambt_21305"/>
<sequence length="296" mass="33481">MNDHIINTVIATMKSPTAQNMLKTFRALIILSLLASNCTFSNNLNKQYVKRYEIYSENDHIGFANISLTQLSSEKIAFEQSYDLKTESWLEDSRVSSIVNEVFSSDLRLLHANEKKQINGVIYLKKLELLGQEYFTFCSEAKTAEEKGSDEVEQIIGDLSVLMIPGLGEAFSLGSTFFASVQECQSPALQTISKFDTTLMHLPIWLKQQNGVPSQVTIYDIEAQRPINYKITKLPQSENFDSDSEELLKIQLSTENRPPLQVFIDEKSEEFPFLVQVSGEDDDGSFMISLSSTKRN</sequence>
<dbReference type="RefSeq" id="WP_013786651.1">
    <property type="nucleotide sequence ID" value="NC_015554.1"/>
</dbReference>
<evidence type="ECO:0000313" key="1">
    <source>
        <dbReference type="EMBL" id="AEF05752.1"/>
    </source>
</evidence>
<gene>
    <name evidence="1" type="ordered locus">ambt_21305</name>
</gene>
<accession>F5ZFY4</accession>
<reference evidence="1 2" key="1">
    <citation type="journal article" date="2011" name="J. Bacteriol.">
        <title>Complete genome sequence of the polycyclic aromatic hydrocarbon-degrading bacterium Alteromonas sp. strain SN2.</title>
        <authorList>
            <person name="Jin H.M."/>
            <person name="Jeong H."/>
            <person name="Moon E.J."/>
            <person name="Math R.K."/>
            <person name="Lee K."/>
            <person name="Kim H.J."/>
            <person name="Jeon C.O."/>
            <person name="Oh T.K."/>
            <person name="Kim J.F."/>
        </authorList>
    </citation>
    <scope>NUCLEOTIDE SEQUENCE [LARGE SCALE GENOMIC DNA]</scope>
    <source>
        <strain evidence="2">JCM 17741 / KACC 18427 / KCTC 11700BP / SN2</strain>
    </source>
</reference>
<organism evidence="1 2">
    <name type="scientific">Alteromonas naphthalenivorans</name>
    <dbReference type="NCBI Taxonomy" id="715451"/>
    <lineage>
        <taxon>Bacteria</taxon>
        <taxon>Pseudomonadati</taxon>
        <taxon>Pseudomonadota</taxon>
        <taxon>Gammaproteobacteria</taxon>
        <taxon>Alteromonadales</taxon>
        <taxon>Alteromonadaceae</taxon>
        <taxon>Alteromonas/Salinimonas group</taxon>
        <taxon>Alteromonas</taxon>
    </lineage>
</organism>
<protein>
    <submittedName>
        <fullName evidence="1">Uncharacterized protein</fullName>
    </submittedName>
</protein>
<dbReference type="EMBL" id="CP002339">
    <property type="protein sequence ID" value="AEF05752.1"/>
    <property type="molecule type" value="Genomic_DNA"/>
</dbReference>
<dbReference type="Proteomes" id="UP000000683">
    <property type="component" value="Chromosome"/>
</dbReference>
<proteinExistence type="predicted"/>